<protein>
    <recommendedName>
        <fullName evidence="3">ATP-grasp domain-containing protein</fullName>
    </recommendedName>
</protein>
<evidence type="ECO:0000313" key="5">
    <source>
        <dbReference type="Proteomes" id="UP001597497"/>
    </source>
</evidence>
<dbReference type="Pfam" id="PF02786">
    <property type="entry name" value="CPSase_L_D2"/>
    <property type="match status" value="1"/>
</dbReference>
<keyword evidence="2" id="KW-0472">Membrane</keyword>
<dbReference type="Proteomes" id="UP001597497">
    <property type="component" value="Unassembled WGS sequence"/>
</dbReference>
<evidence type="ECO:0000259" key="3">
    <source>
        <dbReference type="PROSITE" id="PS50975"/>
    </source>
</evidence>
<feature type="transmembrane region" description="Helical" evidence="2">
    <location>
        <begin position="404"/>
        <end position="430"/>
    </location>
</feature>
<keyword evidence="1" id="KW-0067">ATP-binding</keyword>
<dbReference type="SUPFAM" id="SSF56059">
    <property type="entry name" value="Glutathione synthetase ATP-binding domain-like"/>
    <property type="match status" value="1"/>
</dbReference>
<evidence type="ECO:0000256" key="2">
    <source>
        <dbReference type="SAM" id="Phobius"/>
    </source>
</evidence>
<proteinExistence type="predicted"/>
<accession>A0ABW5RFW3</accession>
<keyword evidence="2" id="KW-1133">Transmembrane helix</keyword>
<sequence>MTDFRAAWLEARDRRTEDQVAWLANFEVEQQWKEPHHLALPGLSSQVPYHHALSEMALLLAEPQDLVFLHQEPDVDFLAYLSSFGWRPPTMIAIHSGTESPNHRAEGFHHLLTDQLIQQWQASSSRASMQQRFQDWAHSGSRPGSLMVHGTSQLEEQLSRMLNLNMLSSSSDVVRAVNSKIFSRDRCLKHGIAQTEGRSVHHLSELEEAFRHLKPALVHHPLVLKDAYGVSGKGLFLIEDEPRFRQLQSKLMKQAERIGSDRMEMVLEVWVNKLKDLNVQFMVYPDGQTSPPIIQEALVVNGAHAGHVSAPHLSPLMHQQLEAAVRLLGVELADEGYVGPVGLDALMTIDNQLYPCIELNARFNMSTYHNRVRQKWMPADTICMTTACSFRRHKPVSFKQMKQLLGPLLLTPSSASGLLIVSFASVNSIYSRDEKQTRGKLYGVIAGNNRKHCEQIQQQVQNRLDALEANI</sequence>
<dbReference type="Gene3D" id="3.30.470.20">
    <property type="entry name" value="ATP-grasp fold, B domain"/>
    <property type="match status" value="1"/>
</dbReference>
<evidence type="ECO:0000256" key="1">
    <source>
        <dbReference type="PROSITE-ProRule" id="PRU00409"/>
    </source>
</evidence>
<organism evidence="4 5">
    <name type="scientific">Marinicrinis sediminis</name>
    <dbReference type="NCBI Taxonomy" id="1652465"/>
    <lineage>
        <taxon>Bacteria</taxon>
        <taxon>Bacillati</taxon>
        <taxon>Bacillota</taxon>
        <taxon>Bacilli</taxon>
        <taxon>Bacillales</taxon>
        <taxon>Paenibacillaceae</taxon>
    </lineage>
</organism>
<dbReference type="InterPro" id="IPR011761">
    <property type="entry name" value="ATP-grasp"/>
</dbReference>
<keyword evidence="5" id="KW-1185">Reference proteome</keyword>
<comment type="caution">
    <text evidence="4">The sequence shown here is derived from an EMBL/GenBank/DDBJ whole genome shotgun (WGS) entry which is preliminary data.</text>
</comment>
<dbReference type="EMBL" id="JBHUMM010000043">
    <property type="protein sequence ID" value="MFD2673319.1"/>
    <property type="molecule type" value="Genomic_DNA"/>
</dbReference>
<reference evidence="5" key="1">
    <citation type="journal article" date="2019" name="Int. J. Syst. Evol. Microbiol.">
        <title>The Global Catalogue of Microorganisms (GCM) 10K type strain sequencing project: providing services to taxonomists for standard genome sequencing and annotation.</title>
        <authorList>
            <consortium name="The Broad Institute Genomics Platform"/>
            <consortium name="The Broad Institute Genome Sequencing Center for Infectious Disease"/>
            <person name="Wu L."/>
            <person name="Ma J."/>
        </authorList>
    </citation>
    <scope>NUCLEOTIDE SEQUENCE [LARGE SCALE GENOMIC DNA]</scope>
    <source>
        <strain evidence="5">KCTC 33676</strain>
    </source>
</reference>
<evidence type="ECO:0000313" key="4">
    <source>
        <dbReference type="EMBL" id="MFD2673319.1"/>
    </source>
</evidence>
<dbReference type="PROSITE" id="PS50975">
    <property type="entry name" value="ATP_GRASP"/>
    <property type="match status" value="1"/>
</dbReference>
<keyword evidence="1" id="KW-0547">Nucleotide-binding</keyword>
<dbReference type="InterPro" id="IPR005479">
    <property type="entry name" value="CPAse_ATP-bd"/>
</dbReference>
<gene>
    <name evidence="4" type="ORF">ACFSUC_17225</name>
</gene>
<feature type="domain" description="ATP-grasp" evidence="3">
    <location>
        <begin position="184"/>
        <end position="388"/>
    </location>
</feature>
<name>A0ABW5RFW3_9BACL</name>
<keyword evidence="2" id="KW-0812">Transmembrane</keyword>
<dbReference type="RefSeq" id="WP_379930886.1">
    <property type="nucleotide sequence ID" value="NZ_JBHUMM010000043.1"/>
</dbReference>